<dbReference type="HOGENOM" id="CLU_1579544_0_0_1"/>
<evidence type="ECO:0000259" key="6">
    <source>
        <dbReference type="Pfam" id="PF04054"/>
    </source>
</evidence>
<dbReference type="InterPro" id="IPR036291">
    <property type="entry name" value="NAD(P)-bd_dom_sf"/>
</dbReference>
<dbReference type="InterPro" id="IPR001236">
    <property type="entry name" value="Lactate/malate_DH_N"/>
</dbReference>
<evidence type="ECO:0000256" key="3">
    <source>
        <dbReference type="ARBA" id="ARBA00023002"/>
    </source>
</evidence>
<dbReference type="GO" id="GO:0006099">
    <property type="term" value="P:tricarboxylic acid cycle"/>
    <property type="evidence" value="ECO:0007669"/>
    <property type="project" value="UniProtKB-KW"/>
</dbReference>
<evidence type="ECO:0000256" key="2">
    <source>
        <dbReference type="ARBA" id="ARBA00022532"/>
    </source>
</evidence>
<dbReference type="Gene3D" id="3.40.50.720">
    <property type="entry name" value="NAD(P)-binding Rossmann-like Domain"/>
    <property type="match status" value="1"/>
</dbReference>
<dbReference type="EMBL" id="KN835743">
    <property type="protein sequence ID" value="KIK34511.1"/>
    <property type="molecule type" value="Genomic_DNA"/>
</dbReference>
<sequence>MTRRDDLFNTNVSIVRDLAAAIGRVAPTAHIVVISNPVNATVPIVASTLQKAGVYNPACLCGVTTLDVVRAARFTAVARAAQPLCLCSRRTDTFGSLRPTYYPGFALSWLCLVSHRLFMPKLLLSENREGWSAFHKLLLSLFKFLAPFLKEADLQLASWLPPTPPRPSS</sequence>
<dbReference type="InterPro" id="IPR007196">
    <property type="entry name" value="CCR4-Not_Not1_C"/>
</dbReference>
<dbReference type="Pfam" id="PF00056">
    <property type="entry name" value="Ldh_1_N"/>
    <property type="match status" value="1"/>
</dbReference>
<proteinExistence type="predicted"/>
<dbReference type="OrthoDB" id="2691999at2759"/>
<evidence type="ECO:0000256" key="4">
    <source>
        <dbReference type="ARBA" id="ARBA00023027"/>
    </source>
</evidence>
<feature type="domain" description="Lactate/malate dehydrogenase N-terminal" evidence="5">
    <location>
        <begin position="3"/>
        <end position="58"/>
    </location>
</feature>
<reference evidence="8" key="2">
    <citation type="submission" date="2015-01" db="EMBL/GenBank/DDBJ databases">
        <title>Evolutionary Origins and Diversification of the Mycorrhizal Mutualists.</title>
        <authorList>
            <consortium name="DOE Joint Genome Institute"/>
            <consortium name="Mycorrhizal Genomics Consortium"/>
            <person name="Kohler A."/>
            <person name="Kuo A."/>
            <person name="Nagy L.G."/>
            <person name="Floudas D."/>
            <person name="Copeland A."/>
            <person name="Barry K.W."/>
            <person name="Cichocki N."/>
            <person name="Veneault-Fourrey C."/>
            <person name="LaButti K."/>
            <person name="Lindquist E.A."/>
            <person name="Lipzen A."/>
            <person name="Lundell T."/>
            <person name="Morin E."/>
            <person name="Murat C."/>
            <person name="Riley R."/>
            <person name="Ohm R."/>
            <person name="Sun H."/>
            <person name="Tunlid A."/>
            <person name="Henrissat B."/>
            <person name="Grigoriev I.V."/>
            <person name="Hibbett D.S."/>
            <person name="Martin F."/>
        </authorList>
    </citation>
    <scope>NUCLEOTIDE SEQUENCE [LARGE SCALE GENOMIC DNA]</scope>
    <source>
        <strain evidence="8">UH-Slu-Lm8-n1</strain>
    </source>
</reference>
<keyword evidence="2" id="KW-0816">Tricarboxylic acid cycle</keyword>
<gene>
    <name evidence="7" type="ORF">CY34DRAFT_17670</name>
</gene>
<evidence type="ECO:0000313" key="8">
    <source>
        <dbReference type="Proteomes" id="UP000054485"/>
    </source>
</evidence>
<dbReference type="GO" id="GO:0005737">
    <property type="term" value="C:cytoplasm"/>
    <property type="evidence" value="ECO:0007669"/>
    <property type="project" value="TreeGrafter"/>
</dbReference>
<accession>A0A0C9ZYK5</accession>
<dbReference type="Gene3D" id="1.25.40.790">
    <property type="match status" value="1"/>
</dbReference>
<dbReference type="GO" id="GO:0030060">
    <property type="term" value="F:L-malate dehydrogenase (NAD+) activity"/>
    <property type="evidence" value="ECO:0007669"/>
    <property type="project" value="UniProtKB-EC"/>
</dbReference>
<dbReference type="EC" id="1.1.1.37" evidence="1"/>
<dbReference type="AlphaFoldDB" id="A0A0C9ZYK5"/>
<organism evidence="7 8">
    <name type="scientific">Suillus luteus UH-Slu-Lm8-n1</name>
    <dbReference type="NCBI Taxonomy" id="930992"/>
    <lineage>
        <taxon>Eukaryota</taxon>
        <taxon>Fungi</taxon>
        <taxon>Dikarya</taxon>
        <taxon>Basidiomycota</taxon>
        <taxon>Agaricomycotina</taxon>
        <taxon>Agaricomycetes</taxon>
        <taxon>Agaricomycetidae</taxon>
        <taxon>Boletales</taxon>
        <taxon>Suillineae</taxon>
        <taxon>Suillaceae</taxon>
        <taxon>Suillus</taxon>
    </lineage>
</organism>
<dbReference type="Proteomes" id="UP000054485">
    <property type="component" value="Unassembled WGS sequence"/>
</dbReference>
<dbReference type="STRING" id="930992.A0A0C9ZYK5"/>
<evidence type="ECO:0000259" key="5">
    <source>
        <dbReference type="Pfam" id="PF00056"/>
    </source>
</evidence>
<evidence type="ECO:0000313" key="7">
    <source>
        <dbReference type="EMBL" id="KIK34511.1"/>
    </source>
</evidence>
<name>A0A0C9ZYK5_9AGAM</name>
<evidence type="ECO:0000256" key="1">
    <source>
        <dbReference type="ARBA" id="ARBA00012995"/>
    </source>
</evidence>
<keyword evidence="8" id="KW-1185">Reference proteome</keyword>
<keyword evidence="4" id="KW-0520">NAD</keyword>
<dbReference type="PANTHER" id="PTHR11540">
    <property type="entry name" value="MALATE AND LACTATE DEHYDROGENASE"/>
    <property type="match status" value="1"/>
</dbReference>
<dbReference type="Pfam" id="PF04054">
    <property type="entry name" value="Not1"/>
    <property type="match status" value="1"/>
</dbReference>
<feature type="domain" description="CCR4-Not complex component Not1 C-terminal" evidence="6">
    <location>
        <begin position="91"/>
        <end position="155"/>
    </location>
</feature>
<protein>
    <recommendedName>
        <fullName evidence="1">malate dehydrogenase</fullName>
        <ecNumber evidence="1">1.1.1.37</ecNumber>
    </recommendedName>
</protein>
<dbReference type="InParanoid" id="A0A0C9ZYK5"/>
<keyword evidence="3" id="KW-0560">Oxidoreductase</keyword>
<dbReference type="SUPFAM" id="SSF51735">
    <property type="entry name" value="NAD(P)-binding Rossmann-fold domains"/>
    <property type="match status" value="1"/>
</dbReference>
<dbReference type="PANTHER" id="PTHR11540:SF16">
    <property type="entry name" value="MALATE DEHYDROGENASE, MITOCHONDRIAL"/>
    <property type="match status" value="1"/>
</dbReference>
<reference evidence="7 8" key="1">
    <citation type="submission" date="2014-04" db="EMBL/GenBank/DDBJ databases">
        <authorList>
            <consortium name="DOE Joint Genome Institute"/>
            <person name="Kuo A."/>
            <person name="Ruytinx J."/>
            <person name="Rineau F."/>
            <person name="Colpaert J."/>
            <person name="Kohler A."/>
            <person name="Nagy L.G."/>
            <person name="Floudas D."/>
            <person name="Copeland A."/>
            <person name="Barry K.W."/>
            <person name="Cichocki N."/>
            <person name="Veneault-Fourrey C."/>
            <person name="LaButti K."/>
            <person name="Lindquist E.A."/>
            <person name="Lipzen A."/>
            <person name="Lundell T."/>
            <person name="Morin E."/>
            <person name="Murat C."/>
            <person name="Sun H."/>
            <person name="Tunlid A."/>
            <person name="Henrissat B."/>
            <person name="Grigoriev I.V."/>
            <person name="Hibbett D.S."/>
            <person name="Martin F."/>
            <person name="Nordberg H.P."/>
            <person name="Cantor M.N."/>
            <person name="Hua S.X."/>
        </authorList>
    </citation>
    <scope>NUCLEOTIDE SEQUENCE [LARGE SCALE GENOMIC DNA]</scope>
    <source>
        <strain evidence="7 8">UH-Slu-Lm8-n1</strain>
    </source>
</reference>